<dbReference type="AlphaFoldDB" id="A0A0N8JWR0"/>
<dbReference type="PANTHER" id="PTHR12274">
    <property type="entry name" value="GRANULIN"/>
    <property type="match status" value="1"/>
</dbReference>
<dbReference type="FunFam" id="2.10.25.160:FF:000001">
    <property type="entry name" value="Granulin precursor"/>
    <property type="match status" value="4"/>
</dbReference>
<evidence type="ECO:0000256" key="3">
    <source>
        <dbReference type="ARBA" id="ARBA00022525"/>
    </source>
</evidence>
<evidence type="ECO:0000256" key="5">
    <source>
        <dbReference type="SAM" id="SignalP"/>
    </source>
</evidence>
<dbReference type="Gene3D" id="2.10.25.160">
    <property type="entry name" value="Granulin"/>
    <property type="match status" value="10"/>
</dbReference>
<keyword evidence="3" id="KW-0964">Secreted</keyword>
<organism evidence="7 8">
    <name type="scientific">Scleropages formosus</name>
    <name type="common">Asian bonytongue</name>
    <name type="synonym">Osteoglossum formosum</name>
    <dbReference type="NCBI Taxonomy" id="113540"/>
    <lineage>
        <taxon>Eukaryota</taxon>
        <taxon>Metazoa</taxon>
        <taxon>Chordata</taxon>
        <taxon>Craniata</taxon>
        <taxon>Vertebrata</taxon>
        <taxon>Euteleostomi</taxon>
        <taxon>Actinopterygii</taxon>
        <taxon>Neopterygii</taxon>
        <taxon>Teleostei</taxon>
        <taxon>Osteoglossocephala</taxon>
        <taxon>Osteoglossomorpha</taxon>
        <taxon>Osteoglossiformes</taxon>
        <taxon>Osteoglossidae</taxon>
        <taxon>Scleropages</taxon>
    </lineage>
</organism>
<feature type="domain" description="Granulins" evidence="6">
    <location>
        <begin position="751"/>
        <end position="764"/>
    </location>
</feature>
<evidence type="ECO:0000313" key="7">
    <source>
        <dbReference type="EMBL" id="KPP61633.1"/>
    </source>
</evidence>
<dbReference type="Pfam" id="PF00396">
    <property type="entry name" value="Granulin"/>
    <property type="match status" value="9"/>
</dbReference>
<dbReference type="GO" id="GO:0005576">
    <property type="term" value="C:extracellular region"/>
    <property type="evidence" value="ECO:0007669"/>
    <property type="project" value="UniProtKB-SubCell"/>
</dbReference>
<evidence type="ECO:0000256" key="2">
    <source>
        <dbReference type="ARBA" id="ARBA00010093"/>
    </source>
</evidence>
<feature type="domain" description="Granulins" evidence="6">
    <location>
        <begin position="113"/>
        <end position="126"/>
    </location>
</feature>
<keyword evidence="4" id="KW-1015">Disulfide bond</keyword>
<name>A0A0N8JWR0_SCLFO</name>
<evidence type="ECO:0000256" key="4">
    <source>
        <dbReference type="ARBA" id="ARBA00023157"/>
    </source>
</evidence>
<protein>
    <submittedName>
        <fullName evidence="7">Granulins-like</fullName>
    </submittedName>
</protein>
<dbReference type="PANTHER" id="PTHR12274:SF3">
    <property type="entry name" value="PROGRANULIN"/>
    <property type="match status" value="1"/>
</dbReference>
<dbReference type="InterPro" id="IPR037277">
    <property type="entry name" value="Granulin_sf"/>
</dbReference>
<keyword evidence="5" id="KW-0732">Signal</keyword>
<feature type="domain" description="Granulins" evidence="6">
    <location>
        <begin position="679"/>
        <end position="692"/>
    </location>
</feature>
<feature type="domain" description="Granulins" evidence="6">
    <location>
        <begin position="435"/>
        <end position="448"/>
    </location>
</feature>
<evidence type="ECO:0000256" key="1">
    <source>
        <dbReference type="ARBA" id="ARBA00004613"/>
    </source>
</evidence>
<feature type="chain" id="PRO_5006027336" evidence="5">
    <location>
        <begin position="22"/>
        <end position="793"/>
    </location>
</feature>
<dbReference type="InterPro" id="IPR039036">
    <property type="entry name" value="Granulin_fam"/>
</dbReference>
<dbReference type="Proteomes" id="UP000034805">
    <property type="component" value="Unassembled WGS sequence"/>
</dbReference>
<feature type="domain" description="Granulins" evidence="6">
    <location>
        <begin position="511"/>
        <end position="524"/>
    </location>
</feature>
<sequence>MWTSALACLSLLALTWTPVCADAVHCDDGSIPCLSASGVYGCCALPNDLSVSDDQCAEGYQHGPDGTTCIKKEGHAEAIICPDGESECPDETTCCQLPDSSWGCCPMVEAVCCEDRRHCCPQGTKCDIAHSKCVSPTLEETLMYRKFPAKRRVLSEERVDSAGTAASITCPDGKSQCPEGTTCCQMTSGSYGCCPFPNAVCCTDHLHCCPGNTTCDLEHQVCVSADGQTPLARRFPPVLRVVVCPDQVSHCPDETTCCMLNNGSYGCCPLPRAVCCSDHLHCCPEGTTCDLAHSTCVSPSGSTNWAHKLPARRGPPAESTVGVVPCNNSVACPDDTTCCKTERGQWACCPYSQAVCCSDHIHCCPQNTVCNLSAGSCDTSMSSMSWLDRVASSSWTASKAGSKCDSTASCSRDETCCKSSSGAWACCPLPQAVCCEDHVHCCPHGTVCNLAAQTCDDPSGSLPWLEKVPAITTGSLDEKCDEQSVCPSGTTCCQQNSGHWACCPLPHAVCCDDHEHCCPKGYKCDVSQETCERPDSLSLPWFRKRPALQKDGPTQAVDSSPVPTEGNQCDAHTNCPRDNTCCYMKKLKKWGCCPLPKAVCCENGEHCCPHGYRCDPGQSSCDRGDLVIPWYRKVEALSSTALPKDVKCDTETSCAAGTTCCRLPTGQWGCCPLVKAVCCADHEHCCPQGYTCNMKAGTCEKDGRPQDVPVSRVSPPDSKDPQCSGCSDGETCCRTSGNTWACCPSPKAVCCSDMKHCCPTGYSCDPAAGSCSRTQEQTWHSLTALEQRAFIPV</sequence>
<reference evidence="7 8" key="1">
    <citation type="submission" date="2015-08" db="EMBL/GenBank/DDBJ databases">
        <title>The genome of the Asian arowana (Scleropages formosus).</title>
        <authorList>
            <person name="Tan M.H."/>
            <person name="Gan H.M."/>
            <person name="Croft L.J."/>
            <person name="Austin C.M."/>
        </authorList>
    </citation>
    <scope>NUCLEOTIDE SEQUENCE [LARGE SCALE GENOMIC DNA]</scope>
    <source>
        <strain evidence="7">Aro1</strain>
    </source>
</reference>
<feature type="signal peptide" evidence="5">
    <location>
        <begin position="1"/>
        <end position="21"/>
    </location>
</feature>
<dbReference type="SMART" id="SM00277">
    <property type="entry name" value="GRAN"/>
    <property type="match status" value="9"/>
</dbReference>
<comment type="subcellular location">
    <subcellularLocation>
        <location evidence="1">Secreted</location>
    </subcellularLocation>
</comment>
<accession>A0A0N8JWR0</accession>
<feature type="domain" description="Granulins" evidence="6">
    <location>
        <begin position="357"/>
        <end position="370"/>
    </location>
</feature>
<evidence type="ECO:0000259" key="6">
    <source>
        <dbReference type="PROSITE" id="PS00799"/>
    </source>
</evidence>
<dbReference type="STRING" id="113540.ENSSFOP00015043296"/>
<comment type="similarity">
    <text evidence="2">Belongs to the granulin family.</text>
</comment>
<gene>
    <name evidence="7" type="ORF">Z043_120249</name>
</gene>
<dbReference type="SUPFAM" id="SSF57277">
    <property type="entry name" value="Granulin repeat"/>
    <property type="match status" value="8"/>
</dbReference>
<proteinExistence type="inferred from homology"/>
<feature type="domain" description="Granulins" evidence="6">
    <location>
        <begin position="276"/>
        <end position="289"/>
    </location>
</feature>
<comment type="caution">
    <text evidence="7">The sequence shown here is derived from an EMBL/GenBank/DDBJ whole genome shotgun (WGS) entry which is preliminary data.</text>
</comment>
<dbReference type="PROSITE" id="PS00799">
    <property type="entry name" value="GRANULINS"/>
    <property type="match status" value="8"/>
</dbReference>
<feature type="domain" description="Granulins" evidence="6">
    <location>
        <begin position="202"/>
        <end position="215"/>
    </location>
</feature>
<dbReference type="EMBL" id="JARO02009441">
    <property type="protein sequence ID" value="KPP61633.1"/>
    <property type="molecule type" value="Genomic_DNA"/>
</dbReference>
<evidence type="ECO:0000313" key="8">
    <source>
        <dbReference type="Proteomes" id="UP000034805"/>
    </source>
</evidence>
<dbReference type="InterPro" id="IPR000118">
    <property type="entry name" value="Granulin"/>
</dbReference>